<feature type="region of interest" description="Disordered" evidence="1">
    <location>
        <begin position="101"/>
        <end position="120"/>
    </location>
</feature>
<accession>A0A7J7XPR1</accession>
<dbReference type="AlphaFoldDB" id="A0A7J7XPR1"/>
<reference evidence="2 3" key="1">
    <citation type="journal article" date="2020" name="Nature">
        <title>Six reference-quality genomes reveal evolution of bat adaptations.</title>
        <authorList>
            <person name="Jebb D."/>
            <person name="Huang Z."/>
            <person name="Pippel M."/>
            <person name="Hughes G.M."/>
            <person name="Lavrichenko K."/>
            <person name="Devanna P."/>
            <person name="Winkler S."/>
            <person name="Jermiin L.S."/>
            <person name="Skirmuntt E.C."/>
            <person name="Katzourakis A."/>
            <person name="Burkitt-Gray L."/>
            <person name="Ray D.A."/>
            <person name="Sullivan K.A.M."/>
            <person name="Roscito J.G."/>
            <person name="Kirilenko B.M."/>
            <person name="Davalos L.M."/>
            <person name="Corthals A.P."/>
            <person name="Power M.L."/>
            <person name="Jones G."/>
            <person name="Ransome R.D."/>
            <person name="Dechmann D.K.N."/>
            <person name="Locatelli A.G."/>
            <person name="Puechmaille S.J."/>
            <person name="Fedrigo O."/>
            <person name="Jarvis E.D."/>
            <person name="Hiller M."/>
            <person name="Vernes S.C."/>
            <person name="Myers E.W."/>
            <person name="Teeling E.C."/>
        </authorList>
    </citation>
    <scope>NUCLEOTIDE SEQUENCE [LARGE SCALE GENOMIC DNA]</scope>
    <source>
        <strain evidence="2">MRhiFer1</strain>
        <tissue evidence="2">Lung</tissue>
    </source>
</reference>
<name>A0A7J7XPR1_RHIFE</name>
<feature type="compositionally biased region" description="Low complexity" evidence="1">
    <location>
        <begin position="11"/>
        <end position="24"/>
    </location>
</feature>
<dbReference type="EMBL" id="JACAGC010000008">
    <property type="protein sequence ID" value="KAF6351614.1"/>
    <property type="molecule type" value="Genomic_DNA"/>
</dbReference>
<dbReference type="Proteomes" id="UP000585614">
    <property type="component" value="Unassembled WGS sequence"/>
</dbReference>
<feature type="compositionally biased region" description="Pro residues" evidence="1">
    <location>
        <begin position="107"/>
        <end position="120"/>
    </location>
</feature>
<protein>
    <submittedName>
        <fullName evidence="2">Uncharacterized protein</fullName>
    </submittedName>
</protein>
<evidence type="ECO:0000313" key="2">
    <source>
        <dbReference type="EMBL" id="KAF6351614.1"/>
    </source>
</evidence>
<comment type="caution">
    <text evidence="2">The sequence shown here is derived from an EMBL/GenBank/DDBJ whole genome shotgun (WGS) entry which is preliminary data.</text>
</comment>
<sequence length="120" mass="12274">MSSSGEEDQAVHGSSAPPAAAAQTVAVPHTGLGNCRHRGAQCACATPAVAVPPVLMLKLLLRVLPRRSPGRGLSISPPAPRPGAGGEEPTQAPVFQSLLSQTETPLPRLPLPLPYPTPPV</sequence>
<organism evidence="2 3">
    <name type="scientific">Rhinolophus ferrumequinum</name>
    <name type="common">Greater horseshoe bat</name>
    <dbReference type="NCBI Taxonomy" id="59479"/>
    <lineage>
        <taxon>Eukaryota</taxon>
        <taxon>Metazoa</taxon>
        <taxon>Chordata</taxon>
        <taxon>Craniata</taxon>
        <taxon>Vertebrata</taxon>
        <taxon>Euteleostomi</taxon>
        <taxon>Mammalia</taxon>
        <taxon>Eutheria</taxon>
        <taxon>Laurasiatheria</taxon>
        <taxon>Chiroptera</taxon>
        <taxon>Yinpterochiroptera</taxon>
        <taxon>Rhinolophoidea</taxon>
        <taxon>Rhinolophidae</taxon>
        <taxon>Rhinolophinae</taxon>
        <taxon>Rhinolophus</taxon>
    </lineage>
</organism>
<feature type="region of interest" description="Disordered" evidence="1">
    <location>
        <begin position="67"/>
        <end position="93"/>
    </location>
</feature>
<gene>
    <name evidence="2" type="ORF">mRhiFer1_010130</name>
</gene>
<evidence type="ECO:0000313" key="3">
    <source>
        <dbReference type="Proteomes" id="UP000585614"/>
    </source>
</evidence>
<proteinExistence type="predicted"/>
<feature type="region of interest" description="Disordered" evidence="1">
    <location>
        <begin position="1"/>
        <end position="24"/>
    </location>
</feature>
<evidence type="ECO:0000256" key="1">
    <source>
        <dbReference type="SAM" id="MobiDB-lite"/>
    </source>
</evidence>